<feature type="binding site" evidence="10">
    <location>
        <position position="152"/>
    </location>
    <ligand>
        <name>pyridoxal 5'-phosphate</name>
        <dbReference type="ChEBI" id="CHEBI:597326"/>
    </ligand>
</feature>
<dbReference type="AlphaFoldDB" id="A0A7Y0EG66"/>
<dbReference type="InterPro" id="IPR000192">
    <property type="entry name" value="Aminotrans_V_dom"/>
</dbReference>
<comment type="cofactor">
    <cofactor evidence="1 10 11">
        <name>pyridoxal 5'-phosphate</name>
        <dbReference type="ChEBI" id="CHEBI:597326"/>
    </cofactor>
</comment>
<comment type="subunit">
    <text evidence="10">Homodimer. Forms a heterotetramer with IscU, interacts with other sulfur acceptors.</text>
</comment>
<comment type="subcellular location">
    <subcellularLocation>
        <location evidence="10">Cytoplasm</location>
    </subcellularLocation>
</comment>
<dbReference type="InterPro" id="IPR010240">
    <property type="entry name" value="Cys_deSase_IscS"/>
</dbReference>
<dbReference type="GO" id="GO:0031071">
    <property type="term" value="F:cysteine desulfurase activity"/>
    <property type="evidence" value="ECO:0007669"/>
    <property type="project" value="UniProtKB-UniRule"/>
</dbReference>
<comment type="similarity">
    <text evidence="2 10">Belongs to the class-V pyridoxal-phosphate-dependent aminotransferase family. NifS/IscS subfamily.</text>
</comment>
<dbReference type="EC" id="2.8.1.7" evidence="10"/>
<dbReference type="InterPro" id="IPR015422">
    <property type="entry name" value="PyrdxlP-dep_Trfase_small"/>
</dbReference>
<gene>
    <name evidence="13" type="primary">nifS</name>
    <name evidence="10" type="synonym">iscS</name>
    <name evidence="13" type="ORF">HBE96_08995</name>
</gene>
<dbReference type="HAMAP" id="MF_00331">
    <property type="entry name" value="Cys_desulf_IscS"/>
    <property type="match status" value="1"/>
</dbReference>
<dbReference type="InterPro" id="IPR016454">
    <property type="entry name" value="Cysteine_dSase"/>
</dbReference>
<evidence type="ECO:0000259" key="12">
    <source>
        <dbReference type="Pfam" id="PF00266"/>
    </source>
</evidence>
<dbReference type="InterPro" id="IPR020578">
    <property type="entry name" value="Aminotrans_V_PyrdxlP_BS"/>
</dbReference>
<dbReference type="RefSeq" id="WP_169297424.1">
    <property type="nucleotide sequence ID" value="NZ_JABBNI010000014.1"/>
</dbReference>
<evidence type="ECO:0000313" key="14">
    <source>
        <dbReference type="Proteomes" id="UP000537131"/>
    </source>
</evidence>
<evidence type="ECO:0000313" key="13">
    <source>
        <dbReference type="EMBL" id="NMM62833.1"/>
    </source>
</evidence>
<dbReference type="GO" id="GO:0006520">
    <property type="term" value="P:amino acid metabolic process"/>
    <property type="evidence" value="ECO:0007669"/>
    <property type="project" value="InterPro"/>
</dbReference>
<dbReference type="GO" id="GO:0030170">
    <property type="term" value="F:pyridoxal phosphate binding"/>
    <property type="evidence" value="ECO:0007669"/>
    <property type="project" value="UniProtKB-UniRule"/>
</dbReference>
<dbReference type="GO" id="GO:0044571">
    <property type="term" value="P:[2Fe-2S] cluster assembly"/>
    <property type="evidence" value="ECO:0007669"/>
    <property type="project" value="UniProtKB-UniRule"/>
</dbReference>
<dbReference type="InterPro" id="IPR015424">
    <property type="entry name" value="PyrdxlP-dep_Trfase"/>
</dbReference>
<keyword evidence="6 10" id="KW-0663">Pyridoxal phosphate</keyword>
<evidence type="ECO:0000256" key="4">
    <source>
        <dbReference type="ARBA" id="ARBA00022679"/>
    </source>
</evidence>
<evidence type="ECO:0000256" key="2">
    <source>
        <dbReference type="ARBA" id="ARBA00006490"/>
    </source>
</evidence>
<dbReference type="NCBIfam" id="NF002806">
    <property type="entry name" value="PRK02948.1"/>
    <property type="match status" value="1"/>
</dbReference>
<evidence type="ECO:0000256" key="8">
    <source>
        <dbReference type="ARBA" id="ARBA00023014"/>
    </source>
</evidence>
<dbReference type="InterPro" id="IPR017772">
    <property type="entry name" value="Cys_deSase_NifS_bac/arc"/>
</dbReference>
<evidence type="ECO:0000256" key="11">
    <source>
        <dbReference type="RuleBase" id="RU004504"/>
    </source>
</evidence>
<evidence type="ECO:0000256" key="10">
    <source>
        <dbReference type="HAMAP-Rule" id="MF_00331"/>
    </source>
</evidence>
<dbReference type="FunFam" id="3.40.640.10:FF:000084">
    <property type="entry name" value="IscS-like cysteine desulfurase"/>
    <property type="match status" value="1"/>
</dbReference>
<dbReference type="Gene3D" id="3.40.640.10">
    <property type="entry name" value="Type I PLP-dependent aspartate aminotransferase-like (Major domain)"/>
    <property type="match status" value="1"/>
</dbReference>
<feature type="binding site" evidence="10">
    <location>
        <position position="180"/>
    </location>
    <ligand>
        <name>pyridoxal 5'-phosphate</name>
        <dbReference type="ChEBI" id="CHEBI:597326"/>
    </ligand>
</feature>
<proteinExistence type="inferred from homology"/>
<feature type="binding site" evidence="10">
    <location>
        <position position="238"/>
    </location>
    <ligand>
        <name>pyridoxal 5'-phosphate</name>
        <dbReference type="ChEBI" id="CHEBI:597326"/>
    </ligand>
</feature>
<dbReference type="GO" id="GO:0051537">
    <property type="term" value="F:2 iron, 2 sulfur cluster binding"/>
    <property type="evidence" value="ECO:0007669"/>
    <property type="project" value="UniProtKB-UniRule"/>
</dbReference>
<dbReference type="Gene3D" id="3.90.1150.10">
    <property type="entry name" value="Aspartate Aminotransferase, domain 1"/>
    <property type="match status" value="1"/>
</dbReference>
<dbReference type="PANTHER" id="PTHR11601:SF34">
    <property type="entry name" value="CYSTEINE DESULFURASE"/>
    <property type="match status" value="1"/>
</dbReference>
<dbReference type="PROSITE" id="PS00595">
    <property type="entry name" value="AA_TRANSFER_CLASS_5"/>
    <property type="match status" value="1"/>
</dbReference>
<sequence>MSREVYMDHAATTYMKEEVIEEMKPYLTDYFGNPSSIYKISRKTKMAIDESRMRIAHAINANAEEIYFTAGGSEADNWALKGVALANKNKGNHIITTAIEHHAILHSCEYLEKLGFEITYLPVDEFGIVKVEDVKNAITNKTILVSIMFANNEIGSIQPIEAIGSICRDKGIIFHTDGVQAVGSIPIDVKKMNIDLLSMASHKFYGPKGIGALYMRKGIKVDNLIHGGAQERAKRAGTENVMGIVGMGKAIELAEKNMKEERRRLTYLRDKMIKELLNIPKTKLNGAEGENRLPGNINVSFDLVDGDTLLMLLDSEGICASSGSACSAGALEPSHVLMAIGLNKDLAKGSLRLTLGYKTTEEDVEYVVNIIKEAVNKIRDNKKKWQ</sequence>
<keyword evidence="3 10" id="KW-0963">Cytoplasm</keyword>
<dbReference type="EMBL" id="JABBNI010000014">
    <property type="protein sequence ID" value="NMM62833.1"/>
    <property type="molecule type" value="Genomic_DNA"/>
</dbReference>
<reference evidence="13 14" key="1">
    <citation type="submission" date="2020-04" db="EMBL/GenBank/DDBJ databases">
        <authorList>
            <person name="Doyle D.A."/>
        </authorList>
    </citation>
    <scope>NUCLEOTIDE SEQUENCE [LARGE SCALE GENOMIC DNA]</scope>
    <source>
        <strain evidence="13 14">P21</strain>
    </source>
</reference>
<dbReference type="GO" id="GO:1990221">
    <property type="term" value="C:L-cysteine desulfurase complex"/>
    <property type="evidence" value="ECO:0007669"/>
    <property type="project" value="UniProtKB-ARBA"/>
</dbReference>
<feature type="active site" description="Cysteine persulfide intermediate" evidence="10">
    <location>
        <position position="326"/>
    </location>
</feature>
<dbReference type="GO" id="GO:0046872">
    <property type="term" value="F:metal ion binding"/>
    <property type="evidence" value="ECO:0007669"/>
    <property type="project" value="UniProtKB-KW"/>
</dbReference>
<evidence type="ECO:0000256" key="9">
    <source>
        <dbReference type="ARBA" id="ARBA00050776"/>
    </source>
</evidence>
<keyword evidence="14" id="KW-1185">Reference proteome</keyword>
<keyword evidence="10" id="KW-0001">2Fe-2S</keyword>
<dbReference type="PANTHER" id="PTHR11601">
    <property type="entry name" value="CYSTEINE DESULFURYLASE FAMILY MEMBER"/>
    <property type="match status" value="1"/>
</dbReference>
<feature type="binding site" description="via persulfide group" evidence="10">
    <location>
        <position position="326"/>
    </location>
    <ligand>
        <name>[2Fe-2S] cluster</name>
        <dbReference type="ChEBI" id="CHEBI:190135"/>
        <note>ligand shared with IscU</note>
    </ligand>
</feature>
<feature type="binding site" evidence="10">
    <location>
        <begin position="72"/>
        <end position="73"/>
    </location>
    <ligand>
        <name>pyridoxal 5'-phosphate</name>
        <dbReference type="ChEBI" id="CHEBI:597326"/>
    </ligand>
</feature>
<organism evidence="13 14">
    <name type="scientific">Clostridium muellerianum</name>
    <dbReference type="NCBI Taxonomy" id="2716538"/>
    <lineage>
        <taxon>Bacteria</taxon>
        <taxon>Bacillati</taxon>
        <taxon>Bacillota</taxon>
        <taxon>Clostridia</taxon>
        <taxon>Eubacteriales</taxon>
        <taxon>Clostridiaceae</taxon>
        <taxon>Clostridium</taxon>
    </lineage>
</organism>
<comment type="pathway">
    <text evidence="10">Cofactor biosynthesis; iron-sulfur cluster biosynthesis.</text>
</comment>
<evidence type="ECO:0000256" key="6">
    <source>
        <dbReference type="ARBA" id="ARBA00022898"/>
    </source>
</evidence>
<dbReference type="UniPathway" id="UPA00266"/>
<dbReference type="PIRSF" id="PIRSF005572">
    <property type="entry name" value="NifS"/>
    <property type="match status" value="1"/>
</dbReference>
<evidence type="ECO:0000256" key="1">
    <source>
        <dbReference type="ARBA" id="ARBA00001933"/>
    </source>
</evidence>
<evidence type="ECO:0000256" key="3">
    <source>
        <dbReference type="ARBA" id="ARBA00022490"/>
    </source>
</evidence>
<name>A0A7Y0EG66_9CLOT</name>
<comment type="function">
    <text evidence="10">Master enzyme that delivers sulfur to a number of partners involved in Fe-S cluster assembly, tRNA modification or cofactor biosynthesis. Catalyzes the removal of elemental sulfur atoms from cysteine to produce alanine. Functions as a sulfur delivery protein for Fe-S cluster synthesis onto IscU, an Fe-S scaffold assembly protein, as well as other S acceptor proteins.</text>
</comment>
<feature type="modified residue" description="N6-(pyridoxal phosphate)lysine" evidence="10">
    <location>
        <position position="203"/>
    </location>
</feature>
<dbReference type="SUPFAM" id="SSF53383">
    <property type="entry name" value="PLP-dependent transferases"/>
    <property type="match status" value="1"/>
</dbReference>
<reference evidence="13 14" key="2">
    <citation type="submission" date="2020-06" db="EMBL/GenBank/DDBJ databases">
        <title>Complete Genome Sequence of Clostridium muelleri sp. nov. P21T, an Acid-Alcohol Producing Acetogen Isolated from Old Hay.</title>
        <authorList>
            <person name="Duncan K.E."/>
            <person name="Tanner R.S."/>
        </authorList>
    </citation>
    <scope>NUCLEOTIDE SEQUENCE [LARGE SCALE GENOMIC DNA]</scope>
    <source>
        <strain evidence="13 14">P21</strain>
    </source>
</reference>
<protein>
    <recommendedName>
        <fullName evidence="10">Cysteine desulfurase IscS</fullName>
        <ecNumber evidence="10">2.8.1.7</ecNumber>
    </recommendedName>
</protein>
<dbReference type="Pfam" id="PF00266">
    <property type="entry name" value="Aminotran_5"/>
    <property type="match status" value="1"/>
</dbReference>
<keyword evidence="7 10" id="KW-0408">Iron</keyword>
<feature type="domain" description="Aminotransferase class V" evidence="12">
    <location>
        <begin position="5"/>
        <end position="367"/>
    </location>
</feature>
<keyword evidence="5 10" id="KW-0479">Metal-binding</keyword>
<accession>A0A7Y0EG66</accession>
<dbReference type="Proteomes" id="UP000537131">
    <property type="component" value="Unassembled WGS sequence"/>
</dbReference>
<comment type="caution">
    <text evidence="10">Lacks conserved residue(s) required for the propagation of feature annotation.</text>
</comment>
<comment type="caution">
    <text evidence="13">The sequence shown here is derived from an EMBL/GenBank/DDBJ whole genome shotgun (WGS) entry which is preliminary data.</text>
</comment>
<evidence type="ECO:0000256" key="7">
    <source>
        <dbReference type="ARBA" id="ARBA00023004"/>
    </source>
</evidence>
<evidence type="ECO:0000256" key="5">
    <source>
        <dbReference type="ARBA" id="ARBA00022723"/>
    </source>
</evidence>
<dbReference type="NCBIfam" id="TIGR03402">
    <property type="entry name" value="FeS_nifS"/>
    <property type="match status" value="1"/>
</dbReference>
<keyword evidence="4 10" id="KW-0808">Transferase</keyword>
<keyword evidence="8 10" id="KW-0411">Iron-sulfur</keyword>
<dbReference type="InterPro" id="IPR015421">
    <property type="entry name" value="PyrdxlP-dep_Trfase_major"/>
</dbReference>
<comment type="catalytic activity">
    <reaction evidence="9 10">
        <text>(sulfur carrier)-H + L-cysteine = (sulfur carrier)-SH + L-alanine</text>
        <dbReference type="Rhea" id="RHEA:43892"/>
        <dbReference type="Rhea" id="RHEA-COMP:14737"/>
        <dbReference type="Rhea" id="RHEA-COMP:14739"/>
        <dbReference type="ChEBI" id="CHEBI:29917"/>
        <dbReference type="ChEBI" id="CHEBI:35235"/>
        <dbReference type="ChEBI" id="CHEBI:57972"/>
        <dbReference type="ChEBI" id="CHEBI:64428"/>
        <dbReference type="EC" id="2.8.1.7"/>
    </reaction>
</comment>